<dbReference type="GO" id="GO:0003723">
    <property type="term" value="F:RNA binding"/>
    <property type="evidence" value="ECO:0007669"/>
    <property type="project" value="UniProtKB-UniRule"/>
</dbReference>
<accession>A0A1E4S832</accession>
<dbReference type="GeneID" id="30990629"/>
<dbReference type="Gene3D" id="3.30.1370.10">
    <property type="entry name" value="K Homology domain, type 1"/>
    <property type="match status" value="3"/>
</dbReference>
<dbReference type="PANTHER" id="PTHR10288">
    <property type="entry name" value="KH DOMAIN CONTAINING RNA BINDING PROTEIN"/>
    <property type="match status" value="1"/>
</dbReference>
<dbReference type="PROSITE" id="PS50084">
    <property type="entry name" value="KH_TYPE_1"/>
    <property type="match status" value="3"/>
</dbReference>
<feature type="domain" description="K Homology" evidence="3">
    <location>
        <begin position="36"/>
        <end position="106"/>
    </location>
</feature>
<dbReference type="InterPro" id="IPR004088">
    <property type="entry name" value="KH_dom_type_1"/>
</dbReference>
<feature type="domain" description="K Homology" evidence="3">
    <location>
        <begin position="130"/>
        <end position="201"/>
    </location>
</feature>
<dbReference type="InterPro" id="IPR036612">
    <property type="entry name" value="KH_dom_type_1_sf"/>
</dbReference>
<dbReference type="OrthoDB" id="442947at2759"/>
<evidence type="ECO:0000259" key="3">
    <source>
        <dbReference type="SMART" id="SM00322"/>
    </source>
</evidence>
<evidence type="ECO:0000313" key="4">
    <source>
        <dbReference type="EMBL" id="ODV75623.1"/>
    </source>
</evidence>
<dbReference type="SMART" id="SM00322">
    <property type="entry name" value="KH"/>
    <property type="match status" value="3"/>
</dbReference>
<protein>
    <recommendedName>
        <fullName evidence="3">K Homology domain-containing protein</fullName>
    </recommendedName>
</protein>
<gene>
    <name evidence="4" type="ORF">CYBJADRAFT_171531</name>
</gene>
<proteinExistence type="predicted"/>
<feature type="domain" description="K Homology" evidence="3">
    <location>
        <begin position="240"/>
        <end position="310"/>
    </location>
</feature>
<evidence type="ECO:0000256" key="2">
    <source>
        <dbReference type="PROSITE-ProRule" id="PRU00117"/>
    </source>
</evidence>
<dbReference type="Pfam" id="PF00013">
    <property type="entry name" value="KH_1"/>
    <property type="match status" value="3"/>
</dbReference>
<dbReference type="SUPFAM" id="SSF54791">
    <property type="entry name" value="Eukaryotic type KH-domain (KH-domain type I)"/>
    <property type="match status" value="3"/>
</dbReference>
<name>A0A1E4S832_CYBJN</name>
<dbReference type="OMA" id="SIAKEPH"/>
<dbReference type="EMBL" id="KV453926">
    <property type="protein sequence ID" value="ODV75623.1"/>
    <property type="molecule type" value="Genomic_DNA"/>
</dbReference>
<organism evidence="4 5">
    <name type="scientific">Cyberlindnera jadinii (strain ATCC 18201 / CBS 1600 / BCRC 20928 / JCM 3617 / NBRC 0987 / NRRL Y-1542)</name>
    <name type="common">Torula yeast</name>
    <name type="synonym">Candida utilis</name>
    <dbReference type="NCBI Taxonomy" id="983966"/>
    <lineage>
        <taxon>Eukaryota</taxon>
        <taxon>Fungi</taxon>
        <taxon>Dikarya</taxon>
        <taxon>Ascomycota</taxon>
        <taxon>Saccharomycotina</taxon>
        <taxon>Saccharomycetes</taxon>
        <taxon>Phaffomycetales</taxon>
        <taxon>Phaffomycetaceae</taxon>
        <taxon>Cyberlindnera</taxon>
    </lineage>
</organism>
<dbReference type="Proteomes" id="UP000094389">
    <property type="component" value="Unassembled WGS sequence"/>
</dbReference>
<keyword evidence="1" id="KW-0677">Repeat</keyword>
<dbReference type="RefSeq" id="XP_020072662.1">
    <property type="nucleotide sequence ID" value="XM_020216233.1"/>
</dbReference>
<keyword evidence="5" id="KW-1185">Reference proteome</keyword>
<evidence type="ECO:0000256" key="1">
    <source>
        <dbReference type="ARBA" id="ARBA00022737"/>
    </source>
</evidence>
<sequence>MSQQDTSDTTFEGEFASGGENAAAGEILPSTEPTSAIIGVRILVTVKEAGVIIGKNGSIIADIRERTNVKAGVSPVIQGTPDRILTVTGALDDTAEALGLIAQALLENPLDESALQFFPLKRLLPPGPEGTTTLRLLVPNAQMGTIIGKQGVRIKEIQQRFNVKIVASKDFLHNSTERLVELQGSPAAIEDASRILARCLMEDWHSVTGTSFYTPSPRPHPGRRYVHQHGGDSSDVSFDNEYSKTARFPRDYVGCLIGKAGSRIQEIRRVSGAQIIIAPEDDEDGFRQFVLTGSTRAIDKAMSFLKLNMEREQERRAKLSQEQE</sequence>
<dbReference type="InterPro" id="IPR004087">
    <property type="entry name" value="KH_dom"/>
</dbReference>
<reference evidence="4 5" key="1">
    <citation type="journal article" date="2016" name="Proc. Natl. Acad. Sci. U.S.A.">
        <title>Comparative genomics of biotechnologically important yeasts.</title>
        <authorList>
            <person name="Riley R."/>
            <person name="Haridas S."/>
            <person name="Wolfe K.H."/>
            <person name="Lopes M.R."/>
            <person name="Hittinger C.T."/>
            <person name="Goeker M."/>
            <person name="Salamov A.A."/>
            <person name="Wisecaver J.H."/>
            <person name="Long T.M."/>
            <person name="Calvey C.H."/>
            <person name="Aerts A.L."/>
            <person name="Barry K.W."/>
            <person name="Choi C."/>
            <person name="Clum A."/>
            <person name="Coughlan A.Y."/>
            <person name="Deshpande S."/>
            <person name="Douglass A.P."/>
            <person name="Hanson S.J."/>
            <person name="Klenk H.-P."/>
            <person name="LaButti K.M."/>
            <person name="Lapidus A."/>
            <person name="Lindquist E.A."/>
            <person name="Lipzen A.M."/>
            <person name="Meier-Kolthoff J.P."/>
            <person name="Ohm R.A."/>
            <person name="Otillar R.P."/>
            <person name="Pangilinan J.L."/>
            <person name="Peng Y."/>
            <person name="Rokas A."/>
            <person name="Rosa C.A."/>
            <person name="Scheuner C."/>
            <person name="Sibirny A.A."/>
            <person name="Slot J.C."/>
            <person name="Stielow J.B."/>
            <person name="Sun H."/>
            <person name="Kurtzman C.P."/>
            <person name="Blackwell M."/>
            <person name="Grigoriev I.V."/>
            <person name="Jeffries T.W."/>
        </authorList>
    </citation>
    <scope>NUCLEOTIDE SEQUENCE [LARGE SCALE GENOMIC DNA]</scope>
    <source>
        <strain evidence="5">ATCC 18201 / CBS 1600 / BCRC 20928 / JCM 3617 / NBRC 0987 / NRRL Y-1542</strain>
    </source>
</reference>
<dbReference type="STRING" id="983966.A0A1E4S832"/>
<evidence type="ECO:0000313" key="5">
    <source>
        <dbReference type="Proteomes" id="UP000094389"/>
    </source>
</evidence>
<keyword evidence="2" id="KW-0694">RNA-binding</keyword>
<dbReference type="AlphaFoldDB" id="A0A1E4S832"/>